<dbReference type="SUPFAM" id="SSF49401">
    <property type="entry name" value="Bacterial adhesins"/>
    <property type="match status" value="1"/>
</dbReference>
<evidence type="ECO:0000313" key="1">
    <source>
        <dbReference type="EMBL" id="ECX6035876.1"/>
    </source>
</evidence>
<gene>
    <name evidence="1" type="ORF">ATT75_24955</name>
</gene>
<dbReference type="Gene3D" id="2.60.40.1090">
    <property type="entry name" value="Fimbrial-type adhesion domain"/>
    <property type="match status" value="1"/>
</dbReference>
<comment type="caution">
    <text evidence="1">The sequence shown here is derived from an EMBL/GenBank/DDBJ whole genome shotgun (WGS) entry which is preliminary data.</text>
</comment>
<organism evidence="1">
    <name type="scientific">Salmonella enterica subsp. enterica serovar Panama</name>
    <dbReference type="NCBI Taxonomy" id="29472"/>
    <lineage>
        <taxon>Bacteria</taxon>
        <taxon>Pseudomonadati</taxon>
        <taxon>Pseudomonadota</taxon>
        <taxon>Gammaproteobacteria</taxon>
        <taxon>Enterobacterales</taxon>
        <taxon>Enterobacteriaceae</taxon>
        <taxon>Salmonella</taxon>
    </lineage>
</organism>
<accession>A0A619ALW8</accession>
<dbReference type="InterPro" id="IPR008966">
    <property type="entry name" value="Adhesion_dom_sf"/>
</dbReference>
<dbReference type="GO" id="GO:0009289">
    <property type="term" value="C:pilus"/>
    <property type="evidence" value="ECO:0007669"/>
    <property type="project" value="InterPro"/>
</dbReference>
<evidence type="ECO:0008006" key="2">
    <source>
        <dbReference type="Google" id="ProtNLM"/>
    </source>
</evidence>
<reference evidence="1" key="1">
    <citation type="submission" date="2018-07" db="EMBL/GenBank/DDBJ databases">
        <authorList>
            <consortium name="PulseNet: The National Subtyping Network for Foodborne Disease Surveillance"/>
            <person name="Tarr C.L."/>
            <person name="Trees E."/>
            <person name="Katz L.S."/>
            <person name="Carleton-Romer H.A."/>
            <person name="Stroika S."/>
            <person name="Kucerova Z."/>
            <person name="Roache K.F."/>
            <person name="Sabol A.L."/>
            <person name="Besser J."/>
            <person name="Gerner-Smidt P."/>
        </authorList>
    </citation>
    <scope>NUCLEOTIDE SEQUENCE</scope>
    <source>
        <strain evidence="1">PNUSAS001246</strain>
    </source>
</reference>
<dbReference type="GO" id="GO:0007155">
    <property type="term" value="P:cell adhesion"/>
    <property type="evidence" value="ECO:0007669"/>
    <property type="project" value="InterPro"/>
</dbReference>
<feature type="non-terminal residue" evidence="1">
    <location>
        <position position="380"/>
    </location>
</feature>
<proteinExistence type="predicted"/>
<dbReference type="AlphaFoldDB" id="A0A619ALW8"/>
<dbReference type="InterPro" id="IPR036937">
    <property type="entry name" value="Adhesion_dom_fimbrial_sf"/>
</dbReference>
<protein>
    <recommendedName>
        <fullName evidence="2">Fimbrial protein</fullName>
    </recommendedName>
</protein>
<dbReference type="EMBL" id="AAKZQX010000083">
    <property type="protein sequence ID" value="ECX6035876.1"/>
    <property type="molecule type" value="Genomic_DNA"/>
</dbReference>
<sequence length="380" mass="41366">MNKVTYVLLKMIKREGWSAFMLFRRMKRMPLWLLMVCTLMGPEYATADGCKSLTGPIRLQLPPSVSFPPGVYQEASESNPVLLFSGSTYSIQYECTNNTSLPRQVRLVRLNDFTTLMQALQVAGMKLTLNIEDSSGGGTVPWTPTLQTSDSVSFGASYTGTVRDRTVRITPKLYLIRPSTAGFSVVPSLTAFEIISGLKSGTLRFDGPQITTSAVRIQYVPTCFVKTSVTPSVDFGPVITTDVSGSFSRSIRFTVRARVNSDCNGGNFGNIQKGYTVTLSGGTNTFYLDLPLKVSFMLNSGGRLSGNNIRLYKEKTTTENGLQLKITDNNKTPVTFGETSSPDNKFGNFQGGPGGGTWDISNTYYAVLTSTGAPVVTGKY</sequence>
<name>A0A619ALW8_SALET</name>